<keyword evidence="8" id="KW-1185">Reference proteome</keyword>
<keyword evidence="4" id="KW-0677">Repeat</keyword>
<dbReference type="PANTHER" id="PTHR19316:SF18">
    <property type="entry name" value="HSP70-BINDING PROTEIN 1"/>
    <property type="match status" value="1"/>
</dbReference>
<feature type="compositionally biased region" description="Polar residues" evidence="5">
    <location>
        <begin position="1"/>
        <end position="13"/>
    </location>
</feature>
<accession>A0AAV5R8P1</accession>
<dbReference type="InterPro" id="IPR050693">
    <property type="entry name" value="Hsp70_NEF-Inhibitors"/>
</dbReference>
<evidence type="ECO:0000256" key="2">
    <source>
        <dbReference type="ARBA" id="ARBA00015214"/>
    </source>
</evidence>
<evidence type="ECO:0000256" key="1">
    <source>
        <dbReference type="ARBA" id="ARBA00011045"/>
    </source>
</evidence>
<dbReference type="InterPro" id="IPR013918">
    <property type="entry name" value="Nucleotide_exch_fac_Fes1"/>
</dbReference>
<comment type="similarity">
    <text evidence="1">Belongs to the FES1 family.</text>
</comment>
<reference evidence="7 8" key="1">
    <citation type="journal article" date="2023" name="Elife">
        <title>Identification of key yeast species and microbe-microbe interactions impacting larval growth of Drosophila in the wild.</title>
        <authorList>
            <person name="Mure A."/>
            <person name="Sugiura Y."/>
            <person name="Maeda R."/>
            <person name="Honda K."/>
            <person name="Sakurai N."/>
            <person name="Takahashi Y."/>
            <person name="Watada M."/>
            <person name="Katoh T."/>
            <person name="Gotoh A."/>
            <person name="Gotoh Y."/>
            <person name="Taniguchi I."/>
            <person name="Nakamura K."/>
            <person name="Hayashi T."/>
            <person name="Katayama T."/>
            <person name="Uemura T."/>
            <person name="Hattori Y."/>
        </authorList>
    </citation>
    <scope>NUCLEOTIDE SEQUENCE [LARGE SCALE GENOMIC DNA]</scope>
    <source>
        <strain evidence="7 8">PK-24</strain>
    </source>
</reference>
<comment type="caution">
    <text evidence="7">The sequence shown here is derived from an EMBL/GenBank/DDBJ whole genome shotgun (WGS) entry which is preliminary data.</text>
</comment>
<gene>
    <name evidence="7" type="ORF">DAPK24_043760</name>
</gene>
<dbReference type="GO" id="GO:0000774">
    <property type="term" value="F:adenyl-nucleotide exchange factor activity"/>
    <property type="evidence" value="ECO:0007669"/>
    <property type="project" value="TreeGrafter"/>
</dbReference>
<dbReference type="SUPFAM" id="SSF48371">
    <property type="entry name" value="ARM repeat"/>
    <property type="match status" value="1"/>
</dbReference>
<dbReference type="AlphaFoldDB" id="A0AAV5R8P1"/>
<organism evidence="7 8">
    <name type="scientific">Pichia kluyveri</name>
    <name type="common">Yeast</name>
    <dbReference type="NCBI Taxonomy" id="36015"/>
    <lineage>
        <taxon>Eukaryota</taxon>
        <taxon>Fungi</taxon>
        <taxon>Dikarya</taxon>
        <taxon>Ascomycota</taxon>
        <taxon>Saccharomycotina</taxon>
        <taxon>Pichiomycetes</taxon>
        <taxon>Pichiales</taxon>
        <taxon>Pichiaceae</taxon>
        <taxon>Pichia</taxon>
    </lineage>
</organism>
<evidence type="ECO:0000313" key="7">
    <source>
        <dbReference type="EMBL" id="GMM47778.1"/>
    </source>
</evidence>
<dbReference type="InterPro" id="IPR016024">
    <property type="entry name" value="ARM-type_fold"/>
</dbReference>
<dbReference type="Pfam" id="PF08609">
    <property type="entry name" value="Fes1"/>
    <property type="match status" value="1"/>
</dbReference>
<feature type="domain" description="Nucleotide exchange factor Fes1" evidence="6">
    <location>
        <begin position="1"/>
        <end position="85"/>
    </location>
</feature>
<dbReference type="EMBL" id="BTGB01000009">
    <property type="protein sequence ID" value="GMM47778.1"/>
    <property type="molecule type" value="Genomic_DNA"/>
</dbReference>
<evidence type="ECO:0000256" key="5">
    <source>
        <dbReference type="SAM" id="MobiDB-lite"/>
    </source>
</evidence>
<proteinExistence type="inferred from homology"/>
<name>A0AAV5R8P1_PICKL</name>
<dbReference type="GO" id="GO:0005783">
    <property type="term" value="C:endoplasmic reticulum"/>
    <property type="evidence" value="ECO:0007669"/>
    <property type="project" value="TreeGrafter"/>
</dbReference>
<sequence>MEKLLQWSTAQESSDPEVRARAPAPDPKLLAQVLGADTGKDDITLMKEDISVLVCEDPQISIDDKLMALEDFEILVQNLDNANNISPMGIWPEIAKLYTYEGEESDEFRGLAALITGTAVQNNTKCQNDFVKIVGLDGMKKLVALVSKNNNFNVRARALYALSGLVGHHGELYKLFEESDGWKALSDSFAESFNADDKKDTKVLLRCLSLLKSLLYDEVISNIAEVKDENKEKDVNTEFQTEIVSKQDRFKTLTDNKIVLSVSQHLSKNSHFDVNERIISVLSYISQNGYKFSTEESSIIHNALKDISKNEYNAKEVEYLESIL</sequence>
<dbReference type="Gene3D" id="1.25.10.10">
    <property type="entry name" value="Leucine-rich Repeat Variant"/>
    <property type="match status" value="1"/>
</dbReference>
<dbReference type="Proteomes" id="UP001378960">
    <property type="component" value="Unassembled WGS sequence"/>
</dbReference>
<evidence type="ECO:0000256" key="4">
    <source>
        <dbReference type="ARBA" id="ARBA00022737"/>
    </source>
</evidence>
<evidence type="ECO:0000313" key="8">
    <source>
        <dbReference type="Proteomes" id="UP001378960"/>
    </source>
</evidence>
<evidence type="ECO:0000259" key="6">
    <source>
        <dbReference type="Pfam" id="PF08609"/>
    </source>
</evidence>
<dbReference type="PANTHER" id="PTHR19316">
    <property type="entry name" value="PROTEIN FOLDING REGULATOR"/>
    <property type="match status" value="1"/>
</dbReference>
<dbReference type="InterPro" id="IPR011989">
    <property type="entry name" value="ARM-like"/>
</dbReference>
<protein>
    <recommendedName>
        <fullName evidence="3">Hsp70 nucleotide exchange factor FES1</fullName>
    </recommendedName>
    <alternativeName>
        <fullName evidence="2">Hsp70 nucleotide exchange factor fes1</fullName>
    </alternativeName>
</protein>
<feature type="region of interest" description="Disordered" evidence="5">
    <location>
        <begin position="1"/>
        <end position="24"/>
    </location>
</feature>
<evidence type="ECO:0000256" key="3">
    <source>
        <dbReference type="ARBA" id="ARBA00020719"/>
    </source>
</evidence>